<feature type="region of interest" description="Disordered" evidence="1">
    <location>
        <begin position="34"/>
        <end position="61"/>
    </location>
</feature>
<organism evidence="2 3">
    <name type="scientific">Mytilus edulis</name>
    <name type="common">Blue mussel</name>
    <dbReference type="NCBI Taxonomy" id="6550"/>
    <lineage>
        <taxon>Eukaryota</taxon>
        <taxon>Metazoa</taxon>
        <taxon>Spiralia</taxon>
        <taxon>Lophotrochozoa</taxon>
        <taxon>Mollusca</taxon>
        <taxon>Bivalvia</taxon>
        <taxon>Autobranchia</taxon>
        <taxon>Pteriomorphia</taxon>
        <taxon>Mytilida</taxon>
        <taxon>Mytiloidea</taxon>
        <taxon>Mytilidae</taxon>
        <taxon>Mytilinae</taxon>
        <taxon>Mytilus</taxon>
    </lineage>
</organism>
<feature type="compositionally biased region" description="Low complexity" evidence="1">
    <location>
        <begin position="34"/>
        <end position="48"/>
    </location>
</feature>
<dbReference type="EMBL" id="CAJPWZ010002030">
    <property type="protein sequence ID" value="CAG2229544.1"/>
    <property type="molecule type" value="Genomic_DNA"/>
</dbReference>
<dbReference type="InterPro" id="IPR013083">
    <property type="entry name" value="Znf_RING/FYVE/PHD"/>
</dbReference>
<evidence type="ECO:0000313" key="2">
    <source>
        <dbReference type="EMBL" id="CAG2229544.1"/>
    </source>
</evidence>
<dbReference type="Proteomes" id="UP000683360">
    <property type="component" value="Unassembled WGS sequence"/>
</dbReference>
<proteinExistence type="predicted"/>
<accession>A0A8S3TGV6</accession>
<dbReference type="SUPFAM" id="SSF57903">
    <property type="entry name" value="FYVE/PHD zinc finger"/>
    <property type="match status" value="1"/>
</dbReference>
<sequence>MDDVASSTSQSVHANAEPHITALELATRIQDQFSRASSSSTATNGNTSQDDEPHHDSTHDNGVTSSAMLSWILKSEINLTSVMDGNVTILKDDIKLHHMLPTKILDENINIARVKKYFSPEAWQTLKVALSSKRDIAEWNCTVCDTDVHSAASLVCDGCLEWFHQKCSNVLCIDRSKILQLYENTIYQS</sequence>
<gene>
    <name evidence="2" type="ORF">MEDL_42446</name>
</gene>
<protein>
    <submittedName>
        <fullName evidence="2">Uncharacterized protein</fullName>
    </submittedName>
</protein>
<dbReference type="AlphaFoldDB" id="A0A8S3TGV6"/>
<name>A0A8S3TGV6_MYTED</name>
<keyword evidence="3" id="KW-1185">Reference proteome</keyword>
<dbReference type="Gene3D" id="3.30.40.10">
    <property type="entry name" value="Zinc/RING finger domain, C3HC4 (zinc finger)"/>
    <property type="match status" value="1"/>
</dbReference>
<dbReference type="InterPro" id="IPR011011">
    <property type="entry name" value="Znf_FYVE_PHD"/>
</dbReference>
<dbReference type="CDD" id="cd15489">
    <property type="entry name" value="PHD_SF"/>
    <property type="match status" value="1"/>
</dbReference>
<evidence type="ECO:0000313" key="3">
    <source>
        <dbReference type="Proteomes" id="UP000683360"/>
    </source>
</evidence>
<evidence type="ECO:0000256" key="1">
    <source>
        <dbReference type="SAM" id="MobiDB-lite"/>
    </source>
</evidence>
<dbReference type="OrthoDB" id="7753208at2759"/>
<comment type="caution">
    <text evidence="2">The sequence shown here is derived from an EMBL/GenBank/DDBJ whole genome shotgun (WGS) entry which is preliminary data.</text>
</comment>
<reference evidence="2" key="1">
    <citation type="submission" date="2021-03" db="EMBL/GenBank/DDBJ databases">
        <authorList>
            <person name="Bekaert M."/>
        </authorList>
    </citation>
    <scope>NUCLEOTIDE SEQUENCE</scope>
</reference>